<feature type="compositionally biased region" description="Low complexity" evidence="1">
    <location>
        <begin position="211"/>
        <end position="224"/>
    </location>
</feature>
<dbReference type="InterPro" id="IPR055780">
    <property type="entry name" value="DUF7356"/>
</dbReference>
<name>A0A7J6WFJ2_THATH</name>
<feature type="domain" description="DUF7356" evidence="3">
    <location>
        <begin position="37"/>
        <end position="116"/>
    </location>
</feature>
<keyword evidence="2 4" id="KW-0812">Transmembrane</keyword>
<evidence type="ECO:0000256" key="2">
    <source>
        <dbReference type="SAM" id="Phobius"/>
    </source>
</evidence>
<reference evidence="4 5" key="1">
    <citation type="submission" date="2020-06" db="EMBL/GenBank/DDBJ databases">
        <title>Transcriptomic and genomic resources for Thalictrum thalictroides and T. hernandezii: Facilitating candidate gene discovery in an emerging model plant lineage.</title>
        <authorList>
            <person name="Arias T."/>
            <person name="Riano-Pachon D.M."/>
            <person name="Di Stilio V.S."/>
        </authorList>
    </citation>
    <scope>NUCLEOTIDE SEQUENCE [LARGE SCALE GENOMIC DNA]</scope>
    <source>
        <strain evidence="5">cv. WT478/WT964</strain>
        <tissue evidence="4">Leaves</tissue>
    </source>
</reference>
<feature type="compositionally biased region" description="Acidic residues" evidence="1">
    <location>
        <begin position="194"/>
        <end position="208"/>
    </location>
</feature>
<feature type="transmembrane region" description="Helical" evidence="2">
    <location>
        <begin position="140"/>
        <end position="161"/>
    </location>
</feature>
<dbReference type="Pfam" id="PF24053">
    <property type="entry name" value="DUF7356"/>
    <property type="match status" value="1"/>
</dbReference>
<protein>
    <submittedName>
        <fullName evidence="4">Transmembrane protein</fullName>
    </submittedName>
</protein>
<keyword evidence="2" id="KW-0472">Membrane</keyword>
<comment type="caution">
    <text evidence="4">The sequence shown here is derived from an EMBL/GenBank/DDBJ whole genome shotgun (WGS) entry which is preliminary data.</text>
</comment>
<feature type="region of interest" description="Disordered" evidence="1">
    <location>
        <begin position="179"/>
        <end position="238"/>
    </location>
</feature>
<evidence type="ECO:0000313" key="5">
    <source>
        <dbReference type="Proteomes" id="UP000554482"/>
    </source>
</evidence>
<evidence type="ECO:0000259" key="3">
    <source>
        <dbReference type="Pfam" id="PF24053"/>
    </source>
</evidence>
<gene>
    <name evidence="4" type="ORF">FRX31_015228</name>
</gene>
<organism evidence="4 5">
    <name type="scientific">Thalictrum thalictroides</name>
    <name type="common">Rue-anemone</name>
    <name type="synonym">Anemone thalictroides</name>
    <dbReference type="NCBI Taxonomy" id="46969"/>
    <lineage>
        <taxon>Eukaryota</taxon>
        <taxon>Viridiplantae</taxon>
        <taxon>Streptophyta</taxon>
        <taxon>Embryophyta</taxon>
        <taxon>Tracheophyta</taxon>
        <taxon>Spermatophyta</taxon>
        <taxon>Magnoliopsida</taxon>
        <taxon>Ranunculales</taxon>
        <taxon>Ranunculaceae</taxon>
        <taxon>Thalictroideae</taxon>
        <taxon>Thalictrum</taxon>
    </lineage>
</organism>
<sequence>MFNIFFVQYTVSLAGYKCTSTGSNQFLWTVLDNLFMYQCLWSPESLDLSLLIQNKGTKPLSVKISAPDYVHLENNSVHLPEKENQKVKVSIGKGSKDALIVLTVKDANCIIDFKDLSLHSIGTKTDKTVKPQLSDMITKVPSFVLISVVTAMLVASVWMCIRFRRKQLTSEGSKYQKLETELPVSGGGKKESDDGWDESWGDSWDDEEAPKTPSLPITPSLSSKGLASRKLSKDAWKD</sequence>
<dbReference type="PANTHER" id="PTHR34200">
    <property type="entry name" value="DENTIN SIALOPHOSPHOPROTEIN-LIKE ISOFORM X1"/>
    <property type="match status" value="1"/>
</dbReference>
<proteinExistence type="predicted"/>
<evidence type="ECO:0000256" key="1">
    <source>
        <dbReference type="SAM" id="MobiDB-lite"/>
    </source>
</evidence>
<evidence type="ECO:0000313" key="4">
    <source>
        <dbReference type="EMBL" id="KAF5195185.1"/>
    </source>
</evidence>
<dbReference type="EMBL" id="JABWDY010017687">
    <property type="protein sequence ID" value="KAF5195185.1"/>
    <property type="molecule type" value="Genomic_DNA"/>
</dbReference>
<keyword evidence="5" id="KW-1185">Reference proteome</keyword>
<dbReference type="OrthoDB" id="1936430at2759"/>
<dbReference type="PANTHER" id="PTHR34200:SF8">
    <property type="entry name" value="TRANSMEMBRANE PROTEIN"/>
    <property type="match status" value="1"/>
</dbReference>
<dbReference type="AlphaFoldDB" id="A0A7J6WFJ2"/>
<accession>A0A7J6WFJ2</accession>
<dbReference type="Proteomes" id="UP000554482">
    <property type="component" value="Unassembled WGS sequence"/>
</dbReference>
<keyword evidence="2" id="KW-1133">Transmembrane helix</keyword>